<protein>
    <recommendedName>
        <fullName evidence="5">Mitochondrial K+-H+ exchange-related-domain-containing protein</fullName>
    </recommendedName>
</protein>
<keyword evidence="2" id="KW-0472">Membrane</keyword>
<evidence type="ECO:0000313" key="3">
    <source>
        <dbReference type="EMBL" id="KZP18919.1"/>
    </source>
</evidence>
<reference evidence="3 4" key="1">
    <citation type="journal article" date="2016" name="Mol. Biol. Evol.">
        <title>Comparative Genomics of Early-Diverging Mushroom-Forming Fungi Provides Insights into the Origins of Lignocellulose Decay Capabilities.</title>
        <authorList>
            <person name="Nagy L.G."/>
            <person name="Riley R."/>
            <person name="Tritt A."/>
            <person name="Adam C."/>
            <person name="Daum C."/>
            <person name="Floudas D."/>
            <person name="Sun H."/>
            <person name="Yadav J.S."/>
            <person name="Pangilinan J."/>
            <person name="Larsson K.H."/>
            <person name="Matsuura K."/>
            <person name="Barry K."/>
            <person name="Labutti K."/>
            <person name="Kuo R."/>
            <person name="Ohm R.A."/>
            <person name="Bhattacharya S.S."/>
            <person name="Shirouzu T."/>
            <person name="Yoshinaga Y."/>
            <person name="Martin F.M."/>
            <person name="Grigoriev I.V."/>
            <person name="Hibbett D.S."/>
        </authorList>
    </citation>
    <scope>NUCLEOTIDE SEQUENCE [LARGE SCALE GENOMIC DNA]</scope>
    <source>
        <strain evidence="3 4">CBS 109695</strain>
    </source>
</reference>
<evidence type="ECO:0008006" key="5">
    <source>
        <dbReference type="Google" id="ProtNLM"/>
    </source>
</evidence>
<name>A0A166HJB9_9AGAM</name>
<dbReference type="GO" id="GO:0005743">
    <property type="term" value="C:mitochondrial inner membrane"/>
    <property type="evidence" value="ECO:0007669"/>
    <property type="project" value="TreeGrafter"/>
</dbReference>
<organism evidence="3 4">
    <name type="scientific">Athelia psychrophila</name>
    <dbReference type="NCBI Taxonomy" id="1759441"/>
    <lineage>
        <taxon>Eukaryota</taxon>
        <taxon>Fungi</taxon>
        <taxon>Dikarya</taxon>
        <taxon>Basidiomycota</taxon>
        <taxon>Agaricomycotina</taxon>
        <taxon>Agaricomycetes</taxon>
        <taxon>Agaricomycetidae</taxon>
        <taxon>Atheliales</taxon>
        <taxon>Atheliaceae</taxon>
        <taxon>Athelia</taxon>
    </lineage>
</organism>
<dbReference type="STRING" id="436010.A0A166HJB9"/>
<dbReference type="GO" id="GO:1902600">
    <property type="term" value="P:proton transmembrane transport"/>
    <property type="evidence" value="ECO:0007669"/>
    <property type="project" value="TreeGrafter"/>
</dbReference>
<keyword evidence="2" id="KW-1133">Transmembrane helix</keyword>
<evidence type="ECO:0000256" key="2">
    <source>
        <dbReference type="SAM" id="Phobius"/>
    </source>
</evidence>
<sequence>MSVARKAMRPLRIIALPLTRPAHLSSITSSSTNAGATRTPLTYYQFQLKTPVDKTEEKEGRIAGYVTWGQGKAADMWASWGKAPPGNWKSRVFNYGERLVDRIDFEELALHGVDPSLGPSLAHPDFSGKHAKGLDRTDGKGHVSDRVTIPLLYAPFAYPSATISTTPHPSILQLRSLLAQRTPRHRKGFYSWMIIAPFTAPFMIIPVIPNLPFFFCVWRSWSHYKAYRASQYLEALIDNGTIVPEESRELQQVQASYEPPEEPSTATTATTTPSPTSETSASASNNLLLKRSAIPPLLSAFGLKESVSTEIYRALDQARLRNVSRSNAKAP</sequence>
<feature type="compositionally biased region" description="Low complexity" evidence="1">
    <location>
        <begin position="263"/>
        <end position="282"/>
    </location>
</feature>
<dbReference type="PANTHER" id="PTHR28062">
    <property type="entry name" value="K+-H+ EXCHANGE-LIKE PROTEIN"/>
    <property type="match status" value="1"/>
</dbReference>
<evidence type="ECO:0000256" key="1">
    <source>
        <dbReference type="SAM" id="MobiDB-lite"/>
    </source>
</evidence>
<dbReference type="PANTHER" id="PTHR28062:SF1">
    <property type="entry name" value="TRANSMEMBRANE PROTEIN"/>
    <property type="match status" value="1"/>
</dbReference>
<dbReference type="GO" id="GO:0006813">
    <property type="term" value="P:potassium ion transport"/>
    <property type="evidence" value="ECO:0007669"/>
    <property type="project" value="TreeGrafter"/>
</dbReference>
<dbReference type="AlphaFoldDB" id="A0A166HJB9"/>
<keyword evidence="2" id="KW-0812">Transmembrane</keyword>
<dbReference type="OrthoDB" id="5562676at2759"/>
<dbReference type="Proteomes" id="UP000076532">
    <property type="component" value="Unassembled WGS sequence"/>
</dbReference>
<feature type="region of interest" description="Disordered" evidence="1">
    <location>
        <begin position="249"/>
        <end position="282"/>
    </location>
</feature>
<keyword evidence="4" id="KW-1185">Reference proteome</keyword>
<feature type="transmembrane region" description="Helical" evidence="2">
    <location>
        <begin position="189"/>
        <end position="208"/>
    </location>
</feature>
<proteinExistence type="predicted"/>
<gene>
    <name evidence="3" type="ORF">FIBSPDRAFT_791328</name>
</gene>
<dbReference type="InterPro" id="IPR018786">
    <property type="entry name" value="Mit_KHE1"/>
</dbReference>
<dbReference type="Pfam" id="PF10173">
    <property type="entry name" value="Mit_KHE1"/>
    <property type="match status" value="1"/>
</dbReference>
<accession>A0A166HJB9</accession>
<dbReference type="EMBL" id="KV417568">
    <property type="protein sequence ID" value="KZP18919.1"/>
    <property type="molecule type" value="Genomic_DNA"/>
</dbReference>
<evidence type="ECO:0000313" key="4">
    <source>
        <dbReference type="Proteomes" id="UP000076532"/>
    </source>
</evidence>